<name>G4SWZ5_META2</name>
<evidence type="ECO:0000313" key="2">
    <source>
        <dbReference type="Proteomes" id="UP000008315"/>
    </source>
</evidence>
<dbReference type="STRING" id="1091494.MEALZ_1361"/>
<proteinExistence type="predicted"/>
<sequence length="70" mass="7810">MPGLFIPFALQISAMLKEAPNFELRWVYFLNMQLGGIPLAGRGLQPRPKRFDFGRSQPECLGQTETLGTG</sequence>
<dbReference type="HOGENOM" id="CLU_2753188_0_0_6"/>
<evidence type="ECO:0000313" key="1">
    <source>
        <dbReference type="EMBL" id="CCE23050.1"/>
    </source>
</evidence>
<accession>G4SWZ5</accession>
<dbReference type="EMBL" id="FO082060">
    <property type="protein sequence ID" value="CCE23050.1"/>
    <property type="molecule type" value="Genomic_DNA"/>
</dbReference>
<organism evidence="1 2">
    <name type="scientific">Methylotuvimicrobium alcaliphilum (strain DSM 19304 / NCIMB 14124 / VKM B-2133 / 20Z)</name>
    <name type="common">Methylomicrobium alcaliphilum</name>
    <dbReference type="NCBI Taxonomy" id="1091494"/>
    <lineage>
        <taxon>Bacteria</taxon>
        <taxon>Pseudomonadati</taxon>
        <taxon>Pseudomonadota</taxon>
        <taxon>Gammaproteobacteria</taxon>
        <taxon>Methylococcales</taxon>
        <taxon>Methylococcaceae</taxon>
        <taxon>Methylotuvimicrobium</taxon>
    </lineage>
</organism>
<dbReference type="KEGG" id="mah:MEALZ_1361"/>
<protein>
    <submittedName>
        <fullName evidence="1">Uncharacterized protein</fullName>
    </submittedName>
</protein>
<keyword evidence="2" id="KW-1185">Reference proteome</keyword>
<gene>
    <name evidence="1" type="ordered locus">MEALZ_1361</name>
</gene>
<reference evidence="2" key="1">
    <citation type="journal article" date="2012" name="J. Bacteriol.">
        <title>Genome sequence of the haloalkaliphilic methanotrophic bacterium Methylomicrobium alcaliphilum 20Z.</title>
        <authorList>
            <person name="Vuilleumier S."/>
            <person name="Khmelenina V.N."/>
            <person name="Bringel F."/>
            <person name="Reshetnikov A.S."/>
            <person name="Lajus A."/>
            <person name="Mangenot S."/>
            <person name="Rouy Z."/>
            <person name="Op den Camp H.J."/>
            <person name="Jetten M.S."/>
            <person name="Dispirito A.A."/>
            <person name="Dunfield P."/>
            <person name="Klotz M.G."/>
            <person name="Semrau J.D."/>
            <person name="Stein L.Y."/>
            <person name="Barbe V."/>
            <person name="Medigue C."/>
            <person name="Trotsenko Y.A."/>
            <person name="Kalyuzhnaya M.G."/>
        </authorList>
    </citation>
    <scope>NUCLEOTIDE SEQUENCE [LARGE SCALE GENOMIC DNA]</scope>
    <source>
        <strain evidence="2">DSM 19304 / NCIMB 14124 / VKM B-2133 / 20Z</strain>
    </source>
</reference>
<dbReference type="Proteomes" id="UP000008315">
    <property type="component" value="Chromosome"/>
</dbReference>
<dbReference type="AlphaFoldDB" id="G4SWZ5"/>